<gene>
    <name evidence="5" type="ORF">ENQ20_16305</name>
</gene>
<protein>
    <submittedName>
        <fullName evidence="5">GntR family transcriptional regulator</fullName>
    </submittedName>
</protein>
<dbReference type="Pfam" id="PF07702">
    <property type="entry name" value="UTRA"/>
    <property type="match status" value="1"/>
</dbReference>
<evidence type="ECO:0000313" key="5">
    <source>
        <dbReference type="EMBL" id="HDX33027.1"/>
    </source>
</evidence>
<evidence type="ECO:0000256" key="1">
    <source>
        <dbReference type="ARBA" id="ARBA00023015"/>
    </source>
</evidence>
<dbReference type="InterPro" id="IPR000524">
    <property type="entry name" value="Tscrpt_reg_HTH_GntR"/>
</dbReference>
<keyword evidence="3" id="KW-0804">Transcription</keyword>
<dbReference type="InterPro" id="IPR036390">
    <property type="entry name" value="WH_DNA-bd_sf"/>
</dbReference>
<dbReference type="GO" id="GO:0003677">
    <property type="term" value="F:DNA binding"/>
    <property type="evidence" value="ECO:0007669"/>
    <property type="project" value="UniProtKB-KW"/>
</dbReference>
<evidence type="ECO:0000256" key="2">
    <source>
        <dbReference type="ARBA" id="ARBA00023125"/>
    </source>
</evidence>
<keyword evidence="2" id="KW-0238">DNA-binding</keyword>
<dbReference type="InterPro" id="IPR011663">
    <property type="entry name" value="UTRA"/>
</dbReference>
<dbReference type="InterPro" id="IPR036388">
    <property type="entry name" value="WH-like_DNA-bd_sf"/>
</dbReference>
<keyword evidence="1" id="KW-0805">Transcription regulation</keyword>
<feature type="domain" description="HTH gntR-type" evidence="4">
    <location>
        <begin position="1"/>
        <end position="69"/>
    </location>
</feature>
<evidence type="ECO:0000256" key="3">
    <source>
        <dbReference type="ARBA" id="ARBA00023163"/>
    </source>
</evidence>
<evidence type="ECO:0000259" key="4">
    <source>
        <dbReference type="PROSITE" id="PS50949"/>
    </source>
</evidence>
<name>A0A7C1JUQ5_9CHLR</name>
<dbReference type="SMART" id="SM00345">
    <property type="entry name" value="HTH_GNTR"/>
    <property type="match status" value="1"/>
</dbReference>
<dbReference type="PROSITE" id="PS50949">
    <property type="entry name" value="HTH_GNTR"/>
    <property type="match status" value="1"/>
</dbReference>
<dbReference type="SUPFAM" id="SSF46785">
    <property type="entry name" value="Winged helix' DNA-binding domain"/>
    <property type="match status" value="1"/>
</dbReference>
<comment type="caution">
    <text evidence="5">The sequence shown here is derived from an EMBL/GenBank/DDBJ whole genome shotgun (WGS) entry which is preliminary data.</text>
</comment>
<accession>A0A7C1JUQ5</accession>
<dbReference type="PANTHER" id="PTHR44846">
    <property type="entry name" value="MANNOSYL-D-GLYCERATE TRANSPORT/METABOLISM SYSTEM REPRESSOR MNGR-RELATED"/>
    <property type="match status" value="1"/>
</dbReference>
<organism evidence="5">
    <name type="scientific">Caldilinea aerophila</name>
    <dbReference type="NCBI Taxonomy" id="133453"/>
    <lineage>
        <taxon>Bacteria</taxon>
        <taxon>Bacillati</taxon>
        <taxon>Chloroflexota</taxon>
        <taxon>Caldilineae</taxon>
        <taxon>Caldilineales</taxon>
        <taxon>Caldilineaceae</taxon>
        <taxon>Caldilinea</taxon>
    </lineage>
</organism>
<dbReference type="InterPro" id="IPR050679">
    <property type="entry name" value="Bact_HTH_transcr_reg"/>
</dbReference>
<dbReference type="SMART" id="SM00866">
    <property type="entry name" value="UTRA"/>
    <property type="match status" value="1"/>
</dbReference>
<dbReference type="SUPFAM" id="SSF64288">
    <property type="entry name" value="Chorismate lyase-like"/>
    <property type="match status" value="1"/>
</dbReference>
<dbReference type="Gene3D" id="3.40.1410.10">
    <property type="entry name" value="Chorismate lyase-like"/>
    <property type="match status" value="1"/>
</dbReference>
<reference evidence="5" key="1">
    <citation type="journal article" date="2020" name="mSystems">
        <title>Genome- and Community-Level Interaction Insights into Carbon Utilization and Element Cycling Functions of Hydrothermarchaeota in Hydrothermal Sediment.</title>
        <authorList>
            <person name="Zhou Z."/>
            <person name="Liu Y."/>
            <person name="Xu W."/>
            <person name="Pan J."/>
            <person name="Luo Z.H."/>
            <person name="Li M."/>
        </authorList>
    </citation>
    <scope>NUCLEOTIDE SEQUENCE [LARGE SCALE GENOMIC DNA]</scope>
    <source>
        <strain evidence="5">SpSt-289</strain>
    </source>
</reference>
<dbReference type="EMBL" id="DSMG01000167">
    <property type="protein sequence ID" value="HDX33027.1"/>
    <property type="molecule type" value="Genomic_DNA"/>
</dbReference>
<dbReference type="PRINTS" id="PR00035">
    <property type="entry name" value="HTHGNTR"/>
</dbReference>
<proteinExistence type="predicted"/>
<dbReference type="Gene3D" id="1.10.10.10">
    <property type="entry name" value="Winged helix-like DNA-binding domain superfamily/Winged helix DNA-binding domain"/>
    <property type="match status" value="1"/>
</dbReference>
<dbReference type="CDD" id="cd07377">
    <property type="entry name" value="WHTH_GntR"/>
    <property type="match status" value="1"/>
</dbReference>
<dbReference type="Pfam" id="PF00392">
    <property type="entry name" value="GntR"/>
    <property type="match status" value="1"/>
</dbReference>
<dbReference type="PANTHER" id="PTHR44846:SF1">
    <property type="entry name" value="MANNOSYL-D-GLYCERATE TRANSPORT_METABOLISM SYSTEM REPRESSOR MNGR-RELATED"/>
    <property type="match status" value="1"/>
</dbReference>
<dbReference type="GO" id="GO:0003700">
    <property type="term" value="F:DNA-binding transcription factor activity"/>
    <property type="evidence" value="ECO:0007669"/>
    <property type="project" value="InterPro"/>
</dbReference>
<dbReference type="InterPro" id="IPR028978">
    <property type="entry name" value="Chorismate_lyase_/UTRA_dom_sf"/>
</dbReference>
<dbReference type="AlphaFoldDB" id="A0A7C1JUQ5"/>
<dbReference type="FunFam" id="1.10.10.10:FF:000079">
    <property type="entry name" value="GntR family transcriptional regulator"/>
    <property type="match status" value="1"/>
</dbReference>
<sequence length="260" mass="29258">MPFYVQLWDLLRENIKQGVWRPGDQLPGEHALCEQYGVSRTVVRQALSELESEGLIVRRRGKGAFVAEPKIIESLAQKLTGFYQDMSERGLHTITQVLAQEVIPAPANVARRLEIPAETPVVYLHRLRFVNDEPILLVTSYLPHALCPGLEHIDLSNRSLYACLEQTYGLVIARGRRRIGAVAADSEQARLLGIDPGAPLLSLDSVSYLADDTPIEYYHAVHRGDRSQFEVELVRIREQGQVRTTLRSTENDLPNSNELL</sequence>
<dbReference type="GO" id="GO:0045892">
    <property type="term" value="P:negative regulation of DNA-templated transcription"/>
    <property type="evidence" value="ECO:0007669"/>
    <property type="project" value="TreeGrafter"/>
</dbReference>